<evidence type="ECO:0000256" key="1">
    <source>
        <dbReference type="SAM" id="Phobius"/>
    </source>
</evidence>
<feature type="transmembrane region" description="Helical" evidence="1">
    <location>
        <begin position="105"/>
        <end position="126"/>
    </location>
</feature>
<protein>
    <submittedName>
        <fullName evidence="2">Uncharacterized protein</fullName>
    </submittedName>
</protein>
<evidence type="ECO:0000313" key="2">
    <source>
        <dbReference type="EMBL" id="AGF84933.1"/>
    </source>
</evidence>
<name>M1PG41_9VIRU</name>
<keyword evidence="1" id="KW-1133">Transmembrane helix</keyword>
<evidence type="ECO:0000313" key="3">
    <source>
        <dbReference type="Proteomes" id="UP000241071"/>
    </source>
</evidence>
<proteinExistence type="predicted"/>
<keyword evidence="1" id="KW-0472">Membrane</keyword>
<dbReference type="EMBL" id="KC008572">
    <property type="protein sequence ID" value="AGF84933.1"/>
    <property type="molecule type" value="Genomic_DNA"/>
</dbReference>
<feature type="transmembrane region" description="Helical" evidence="1">
    <location>
        <begin position="73"/>
        <end position="93"/>
    </location>
</feature>
<gene>
    <name evidence="2" type="ORF">glt_00124</name>
</gene>
<feature type="transmembrane region" description="Helical" evidence="1">
    <location>
        <begin position="167"/>
        <end position="184"/>
    </location>
</feature>
<dbReference type="Proteomes" id="UP000241071">
    <property type="component" value="Segment"/>
</dbReference>
<reference evidence="2 3" key="1">
    <citation type="submission" date="2012-10" db="EMBL/GenBank/DDBJ databases">
        <title>Complete genome sequence of Moumouvirus goulette.</title>
        <authorList>
            <person name="Fournous G."/>
            <person name="Bougalmi M."/>
            <person name="Colson P."/>
        </authorList>
    </citation>
    <scope>NUCLEOTIDE SEQUENCE [LARGE SCALE GENOMIC DNA]</scope>
</reference>
<accession>M1PG41</accession>
<feature type="transmembrane region" description="Helical" evidence="1">
    <location>
        <begin position="191"/>
        <end position="208"/>
    </location>
</feature>
<keyword evidence="3" id="KW-1185">Reference proteome</keyword>
<feature type="transmembrane region" description="Helical" evidence="1">
    <location>
        <begin position="6"/>
        <end position="24"/>
    </location>
</feature>
<sequence>MCWNYEVSLFFSGLYILTNSYYLFTRPKFWREYLLFGTFYFIMEAFQTMQWLFGNVADLNSRGVNQCDLINRNYTVFGFILIWLQPLLFSYIGKRTSYSETSKKYFNKLCVINLIVFIYACVQIYLGFSSKNYYVIENSIFGSSTCTNVGETGHLAWRFKPKSLDAFPNHITYVILCIMSFLMYESNDVRIIGWGWFLSLVVTKFLLYPTMTEIASSWCLLSIIANILIVGYSYIK</sequence>
<feature type="transmembrane region" description="Helical" evidence="1">
    <location>
        <begin position="33"/>
        <end position="53"/>
    </location>
</feature>
<keyword evidence="1" id="KW-0812">Transmembrane</keyword>
<organism evidence="2 3">
    <name type="scientific">Moumouvirus goulette</name>
    <dbReference type="NCBI Taxonomy" id="1247379"/>
    <lineage>
        <taxon>Viruses</taxon>
        <taxon>Varidnaviria</taxon>
        <taxon>Bamfordvirae</taxon>
        <taxon>Nucleocytoviricota</taxon>
        <taxon>Megaviricetes</taxon>
        <taxon>Imitervirales</taxon>
        <taxon>Mimiviridae</taxon>
        <taxon>Megamimivirinae</taxon>
        <taxon>Moumouvirus</taxon>
        <taxon>Moumouvirus goulettemassiliense</taxon>
    </lineage>
</organism>
<feature type="transmembrane region" description="Helical" evidence="1">
    <location>
        <begin position="214"/>
        <end position="235"/>
    </location>
</feature>